<dbReference type="PANTHER" id="PTHR32432:SF4">
    <property type="entry name" value="CELL DIVISION PROTEIN FTSA"/>
    <property type="match status" value="1"/>
</dbReference>
<evidence type="ECO:0000313" key="9">
    <source>
        <dbReference type="Proteomes" id="UP000462362"/>
    </source>
</evidence>
<dbReference type="Gene3D" id="3.30.420.40">
    <property type="match status" value="2"/>
</dbReference>
<dbReference type="RefSeq" id="WP_008864877.1">
    <property type="nucleotide sequence ID" value="NZ_CAJUON010000019.1"/>
</dbReference>
<evidence type="ECO:0000256" key="1">
    <source>
        <dbReference type="ARBA" id="ARBA00022475"/>
    </source>
</evidence>
<dbReference type="Proteomes" id="UP000462362">
    <property type="component" value="Unassembled WGS sequence"/>
</dbReference>
<evidence type="ECO:0000313" key="8">
    <source>
        <dbReference type="EMBL" id="MTU43590.1"/>
    </source>
</evidence>
<dbReference type="Pfam" id="PF02491">
    <property type="entry name" value="SHS2_FTSA"/>
    <property type="match status" value="1"/>
</dbReference>
<reference evidence="8 9" key="1">
    <citation type="journal article" date="2019" name="Nat. Med.">
        <title>A library of human gut bacterial isolates paired with longitudinal multiomics data enables mechanistic microbiome research.</title>
        <authorList>
            <person name="Poyet M."/>
            <person name="Groussin M."/>
            <person name="Gibbons S.M."/>
            <person name="Avila-Pacheco J."/>
            <person name="Jiang X."/>
            <person name="Kearney S.M."/>
            <person name="Perrotta A.R."/>
            <person name="Berdy B."/>
            <person name="Zhao S."/>
            <person name="Lieberman T.D."/>
            <person name="Swanson P.K."/>
            <person name="Smith M."/>
            <person name="Roesemann S."/>
            <person name="Alexander J.E."/>
            <person name="Rich S.A."/>
            <person name="Livny J."/>
            <person name="Vlamakis H."/>
            <person name="Clish C."/>
            <person name="Bullock K."/>
            <person name="Deik A."/>
            <person name="Scott J."/>
            <person name="Pierce K.A."/>
            <person name="Xavier R.J."/>
            <person name="Alm E.J."/>
        </authorList>
    </citation>
    <scope>NUCLEOTIDE SEQUENCE [LARGE SCALE GENOMIC DNA]</scope>
    <source>
        <strain evidence="8 9">BIOML-A2</strain>
    </source>
</reference>
<evidence type="ECO:0000259" key="7">
    <source>
        <dbReference type="SMART" id="SM00842"/>
    </source>
</evidence>
<dbReference type="InterPro" id="IPR050696">
    <property type="entry name" value="FtsA/MreB"/>
</dbReference>
<comment type="function">
    <text evidence="5 6">Cell division protein that is involved in the assembly of the Z ring. May serve as a membrane anchor for the Z ring.</text>
</comment>
<evidence type="ECO:0000256" key="5">
    <source>
        <dbReference type="HAMAP-Rule" id="MF_02033"/>
    </source>
</evidence>
<comment type="subcellular location">
    <subcellularLocation>
        <location evidence="5">Cell membrane</location>
        <topology evidence="5">Peripheral membrane protein</topology>
        <orientation evidence="5">Cytoplasmic side</orientation>
    </subcellularLocation>
    <text evidence="5">Localizes to the Z ring in an FtsZ-dependent manner. Targeted to the membrane through a conserved C-terminal amphipathic helix.</text>
</comment>
<dbReference type="SMART" id="SM00842">
    <property type="entry name" value="FtsA"/>
    <property type="match status" value="1"/>
</dbReference>
<proteinExistence type="inferred from homology"/>
<dbReference type="GO" id="GO:0032153">
    <property type="term" value="C:cell division site"/>
    <property type="evidence" value="ECO:0007669"/>
    <property type="project" value="UniProtKB-UniRule"/>
</dbReference>
<dbReference type="AlphaFoldDB" id="A0A6I3S731"/>
<comment type="subunit">
    <text evidence="5">Self-interacts. Interacts with FtsZ.</text>
</comment>
<evidence type="ECO:0000256" key="2">
    <source>
        <dbReference type="ARBA" id="ARBA00022618"/>
    </source>
</evidence>
<gene>
    <name evidence="5 8" type="primary">ftsA</name>
    <name evidence="8" type="ORF">GMD42_08120</name>
</gene>
<dbReference type="InterPro" id="IPR020823">
    <property type="entry name" value="Cell_div_FtsA"/>
</dbReference>
<dbReference type="Pfam" id="PF14450">
    <property type="entry name" value="FtsA"/>
    <property type="match status" value="1"/>
</dbReference>
<accession>A0A6I3S731</accession>
<dbReference type="CDD" id="cd24048">
    <property type="entry name" value="ASKHA_NBD_FtsA"/>
    <property type="match status" value="1"/>
</dbReference>
<dbReference type="InterPro" id="IPR003494">
    <property type="entry name" value="SHS2_FtsA"/>
</dbReference>
<dbReference type="GeneID" id="43349652"/>
<dbReference type="NCBIfam" id="TIGR01174">
    <property type="entry name" value="ftsA"/>
    <property type="match status" value="1"/>
</dbReference>
<feature type="domain" description="SHS2" evidence="7">
    <location>
        <begin position="9"/>
        <end position="197"/>
    </location>
</feature>
<dbReference type="InterPro" id="IPR043129">
    <property type="entry name" value="ATPase_NBD"/>
</dbReference>
<sequence>MADKSNDLLVGLDIGSSKVVCMIASPVSSSTFKIEGLGECKSEGIEQGGVVDINQAVDCVRAAVEEAEKTANTTVKTVAAGISGPHIRTDNCIQQTIVGSGEIEQKDIDDLLNTAMSVTLPPSMRYLDVIPQEYSVDYARRIRTPIGMEGKKLEGSLHVVTAQSAQCLFLNKVIRRTGLELIDSQLIFNPLAAASAVLRPEEIDLGVALIDIGSDLSDVAVFFDKAVQYSAVHPMGGQQITDEISIKTHLSQEAAEKLKLQMGQVRYDARKDKDSFIRLPTAPGYSDDGGRILSKQALSAIIDVKVQDILEKIYYRIRDKSLHTQLGYGVVLTGGGATLPGIQRMAKEVFSSHMAGREINVRLGRPLVNYETSEFVPPELYNTESFPKQFAGYSTPQHAAVLGYLCQLNQKFWAQGSNIGSKRKLKSIGGVIKQWIFGNF</sequence>
<protein>
    <recommendedName>
        <fullName evidence="5 6">Cell division protein FtsA</fullName>
    </recommendedName>
</protein>
<dbReference type="PIRSF" id="PIRSF003101">
    <property type="entry name" value="FtsA"/>
    <property type="match status" value="1"/>
</dbReference>
<keyword evidence="3 5" id="KW-0472">Membrane</keyword>
<organism evidence="8 9">
    <name type="scientific">Parasutterella excrementihominis</name>
    <dbReference type="NCBI Taxonomy" id="487175"/>
    <lineage>
        <taxon>Bacteria</taxon>
        <taxon>Pseudomonadati</taxon>
        <taxon>Pseudomonadota</taxon>
        <taxon>Betaproteobacteria</taxon>
        <taxon>Burkholderiales</taxon>
        <taxon>Sutterellaceae</taxon>
        <taxon>Parasutterella</taxon>
    </lineage>
</organism>
<evidence type="ECO:0000256" key="4">
    <source>
        <dbReference type="ARBA" id="ARBA00023306"/>
    </source>
</evidence>
<keyword evidence="4 5" id="KW-0131">Cell cycle</keyword>
<name>A0A6I3S731_9BURK</name>
<dbReference type="EMBL" id="WNCL01000022">
    <property type="protein sequence ID" value="MTU43590.1"/>
    <property type="molecule type" value="Genomic_DNA"/>
</dbReference>
<keyword evidence="2 5" id="KW-0132">Cell division</keyword>
<dbReference type="SUPFAM" id="SSF53067">
    <property type="entry name" value="Actin-like ATPase domain"/>
    <property type="match status" value="2"/>
</dbReference>
<dbReference type="Gene3D" id="3.30.1490.110">
    <property type="match status" value="1"/>
</dbReference>
<dbReference type="GO" id="GO:0009898">
    <property type="term" value="C:cytoplasmic side of plasma membrane"/>
    <property type="evidence" value="ECO:0007669"/>
    <property type="project" value="UniProtKB-UniRule"/>
</dbReference>
<keyword evidence="1 5" id="KW-1003">Cell membrane</keyword>
<dbReference type="HAMAP" id="MF_02033">
    <property type="entry name" value="FtsA"/>
    <property type="match status" value="1"/>
</dbReference>
<evidence type="ECO:0000256" key="3">
    <source>
        <dbReference type="ARBA" id="ARBA00023136"/>
    </source>
</evidence>
<comment type="caution">
    <text evidence="8">The sequence shown here is derived from an EMBL/GenBank/DDBJ whole genome shotgun (WGS) entry which is preliminary data.</text>
</comment>
<dbReference type="PANTHER" id="PTHR32432">
    <property type="entry name" value="CELL DIVISION PROTEIN FTSA-RELATED"/>
    <property type="match status" value="1"/>
</dbReference>
<evidence type="ECO:0000256" key="6">
    <source>
        <dbReference type="PIRNR" id="PIRNR003101"/>
    </source>
</evidence>
<comment type="similarity">
    <text evidence="5 6">Belongs to the FtsA/MreB family.</text>
</comment>
<dbReference type="GO" id="GO:0043093">
    <property type="term" value="P:FtsZ-dependent cytokinesis"/>
    <property type="evidence" value="ECO:0007669"/>
    <property type="project" value="UniProtKB-UniRule"/>
</dbReference>